<organism evidence="1 2">
    <name type="scientific">Panagrolaimus sp. PS1159</name>
    <dbReference type="NCBI Taxonomy" id="55785"/>
    <lineage>
        <taxon>Eukaryota</taxon>
        <taxon>Metazoa</taxon>
        <taxon>Ecdysozoa</taxon>
        <taxon>Nematoda</taxon>
        <taxon>Chromadorea</taxon>
        <taxon>Rhabditida</taxon>
        <taxon>Tylenchina</taxon>
        <taxon>Panagrolaimomorpha</taxon>
        <taxon>Panagrolaimoidea</taxon>
        <taxon>Panagrolaimidae</taxon>
        <taxon>Panagrolaimus</taxon>
    </lineage>
</organism>
<proteinExistence type="predicted"/>
<dbReference type="Proteomes" id="UP000887580">
    <property type="component" value="Unplaced"/>
</dbReference>
<protein>
    <submittedName>
        <fullName evidence="2">Activin_recp domain-containing protein</fullName>
    </submittedName>
</protein>
<name>A0AC35GI57_9BILA</name>
<sequence length="129" mass="14699">MMNKFCIFILFFVSLFSLGTSLRCYTGFSIIRGQTVGTTIENCTSPDDYCYRANADINFMSSLKKAGCSTLRCMLNQNKCIKQIIAGSEVEFCCCNQRDLCNFSMPFLNLNKFFIVITAFLNIIFFKCL</sequence>
<evidence type="ECO:0000313" key="1">
    <source>
        <dbReference type="Proteomes" id="UP000887580"/>
    </source>
</evidence>
<evidence type="ECO:0000313" key="2">
    <source>
        <dbReference type="WBParaSite" id="PS1159_v2.g5535.t1"/>
    </source>
</evidence>
<reference evidence="2" key="1">
    <citation type="submission" date="2022-11" db="UniProtKB">
        <authorList>
            <consortium name="WormBaseParasite"/>
        </authorList>
    </citation>
    <scope>IDENTIFICATION</scope>
</reference>
<dbReference type="WBParaSite" id="PS1159_v2.g5535.t1">
    <property type="protein sequence ID" value="PS1159_v2.g5535.t1"/>
    <property type="gene ID" value="PS1159_v2.g5535"/>
</dbReference>
<accession>A0AC35GI57</accession>